<proteinExistence type="predicted"/>
<dbReference type="PANTHER" id="PTHR28250">
    <property type="entry name" value="CYTOCHROME B PRE-MRNA-PROCESSING PROTEIN 6"/>
    <property type="match status" value="1"/>
</dbReference>
<dbReference type="InterPro" id="IPR037653">
    <property type="entry name" value="Cbp6"/>
</dbReference>
<dbReference type="AlphaFoldDB" id="A0AAE0HX22"/>
<accession>A0AAE0HX22</accession>
<dbReference type="EMBL" id="JAUEDM010000007">
    <property type="protein sequence ID" value="KAK3314174.1"/>
    <property type="molecule type" value="Genomic_DNA"/>
</dbReference>
<dbReference type="GO" id="GO:0034551">
    <property type="term" value="P:mitochondrial respiratory chain complex III assembly"/>
    <property type="evidence" value="ECO:0007669"/>
    <property type="project" value="TreeGrafter"/>
</dbReference>
<dbReference type="GO" id="GO:0061671">
    <property type="term" value="C:Cbp3p-Cbp6 complex"/>
    <property type="evidence" value="ECO:0007669"/>
    <property type="project" value="InterPro"/>
</dbReference>
<reference evidence="1" key="1">
    <citation type="journal article" date="2023" name="Mol. Phylogenet. Evol.">
        <title>Genome-scale phylogeny and comparative genomics of the fungal order Sordariales.</title>
        <authorList>
            <person name="Hensen N."/>
            <person name="Bonometti L."/>
            <person name="Westerberg I."/>
            <person name="Brannstrom I.O."/>
            <person name="Guillou S."/>
            <person name="Cros-Aarteil S."/>
            <person name="Calhoun S."/>
            <person name="Haridas S."/>
            <person name="Kuo A."/>
            <person name="Mondo S."/>
            <person name="Pangilinan J."/>
            <person name="Riley R."/>
            <person name="LaButti K."/>
            <person name="Andreopoulos B."/>
            <person name="Lipzen A."/>
            <person name="Chen C."/>
            <person name="Yan M."/>
            <person name="Daum C."/>
            <person name="Ng V."/>
            <person name="Clum A."/>
            <person name="Steindorff A."/>
            <person name="Ohm R.A."/>
            <person name="Martin F."/>
            <person name="Silar P."/>
            <person name="Natvig D.O."/>
            <person name="Lalanne C."/>
            <person name="Gautier V."/>
            <person name="Ament-Velasquez S.L."/>
            <person name="Kruys A."/>
            <person name="Hutchinson M.I."/>
            <person name="Powell A.J."/>
            <person name="Barry K."/>
            <person name="Miller A.N."/>
            <person name="Grigoriev I.V."/>
            <person name="Debuchy R."/>
            <person name="Gladieux P."/>
            <person name="Hiltunen Thoren M."/>
            <person name="Johannesson H."/>
        </authorList>
    </citation>
    <scope>NUCLEOTIDE SEQUENCE</scope>
    <source>
        <strain evidence="1">CBS 118394</strain>
    </source>
</reference>
<organism evidence="1 2">
    <name type="scientific">Apodospora peruviana</name>
    <dbReference type="NCBI Taxonomy" id="516989"/>
    <lineage>
        <taxon>Eukaryota</taxon>
        <taxon>Fungi</taxon>
        <taxon>Dikarya</taxon>
        <taxon>Ascomycota</taxon>
        <taxon>Pezizomycotina</taxon>
        <taxon>Sordariomycetes</taxon>
        <taxon>Sordariomycetidae</taxon>
        <taxon>Sordariales</taxon>
        <taxon>Lasiosphaeriaceae</taxon>
        <taxon>Apodospora</taxon>
    </lineage>
</organism>
<evidence type="ECO:0000313" key="1">
    <source>
        <dbReference type="EMBL" id="KAK3314174.1"/>
    </source>
</evidence>
<gene>
    <name evidence="1" type="ORF">B0H66DRAFT_607406</name>
</gene>
<dbReference type="GO" id="GO:0043022">
    <property type="term" value="F:ribosome binding"/>
    <property type="evidence" value="ECO:0007669"/>
    <property type="project" value="InterPro"/>
</dbReference>
<dbReference type="Pfam" id="PF20180">
    <property type="entry name" value="UQCC2_CBP6"/>
    <property type="match status" value="1"/>
</dbReference>
<name>A0AAE0HX22_9PEZI</name>
<keyword evidence="2" id="KW-1185">Reference proteome</keyword>
<comment type="caution">
    <text evidence="1">The sequence shown here is derived from an EMBL/GenBank/DDBJ whole genome shotgun (WGS) entry which is preliminary data.</text>
</comment>
<reference evidence="1" key="2">
    <citation type="submission" date="2023-06" db="EMBL/GenBank/DDBJ databases">
        <authorList>
            <consortium name="Lawrence Berkeley National Laboratory"/>
            <person name="Haridas S."/>
            <person name="Hensen N."/>
            <person name="Bonometti L."/>
            <person name="Westerberg I."/>
            <person name="Brannstrom I.O."/>
            <person name="Guillou S."/>
            <person name="Cros-Aarteil S."/>
            <person name="Calhoun S."/>
            <person name="Kuo A."/>
            <person name="Mondo S."/>
            <person name="Pangilinan J."/>
            <person name="Riley R."/>
            <person name="Labutti K."/>
            <person name="Andreopoulos B."/>
            <person name="Lipzen A."/>
            <person name="Chen C."/>
            <person name="Yanf M."/>
            <person name="Daum C."/>
            <person name="Ng V."/>
            <person name="Clum A."/>
            <person name="Steindorff A."/>
            <person name="Ohm R."/>
            <person name="Martin F."/>
            <person name="Silar P."/>
            <person name="Natvig D."/>
            <person name="Lalanne C."/>
            <person name="Gautier V."/>
            <person name="Ament-Velasquez S.L."/>
            <person name="Kruys A."/>
            <person name="Hutchinson M.I."/>
            <person name="Powell A.J."/>
            <person name="Barry K."/>
            <person name="Miller A.N."/>
            <person name="Grigoriev I.V."/>
            <person name="Debuchy R."/>
            <person name="Gladieux P."/>
            <person name="Thoren M.H."/>
            <person name="Johannesson H."/>
        </authorList>
    </citation>
    <scope>NUCLEOTIDE SEQUENCE</scope>
    <source>
        <strain evidence="1">CBS 118394</strain>
    </source>
</reference>
<protein>
    <submittedName>
        <fullName evidence="1">Uncharacterized protein</fullName>
    </submittedName>
</protein>
<dbReference type="Proteomes" id="UP001283341">
    <property type="component" value="Unassembled WGS sequence"/>
</dbReference>
<evidence type="ECO:0000313" key="2">
    <source>
        <dbReference type="Proteomes" id="UP001283341"/>
    </source>
</evidence>
<sequence>MSGATSNLAHKTFQKAIERWPKDPLRPLQLQDVLAKRLQARNSLLPKHESGLTGTAKADAERKQVNALYSLIENRYQHRYKPQGVTRKLLEPESNPTYYKVLMQELEEVQTRTWLQAWWIRVKGKFRFKP</sequence>
<dbReference type="PANTHER" id="PTHR28250:SF1">
    <property type="entry name" value="CYTOCHROME B PRE-MRNA-PROCESSING PROTEIN 6"/>
    <property type="match status" value="1"/>
</dbReference>